<dbReference type="Pfam" id="PF13520">
    <property type="entry name" value="AA_permease_2"/>
    <property type="match status" value="1"/>
</dbReference>
<sequence length="184" mass="19436">MAEEGTKVSAQQSDKLLRKELTLLDMSFLGLGAIIGSGWLFASLAAASVAGPSAVLAWIIGGILIMFVGLAYAELGSAIPRTGGIVRYPHYTHGSYAGYILGFLYLLSAMTVPAIEAEAAITYISSINSYMGSLLTTTADGVTILTLPGIGLATLLLIVFFFINYFGIKVLGKTNTGITFWKLI</sequence>
<dbReference type="Gene3D" id="1.20.1740.10">
    <property type="entry name" value="Amino acid/polyamine transporter I"/>
    <property type="match status" value="1"/>
</dbReference>
<organism evidence="6 7">
    <name type="scientific">Saccharolobus shibatae</name>
    <dbReference type="NCBI Taxonomy" id="2286"/>
    <lineage>
        <taxon>Archaea</taxon>
        <taxon>Thermoproteota</taxon>
        <taxon>Thermoprotei</taxon>
        <taxon>Sulfolobales</taxon>
        <taxon>Sulfolobaceae</taxon>
        <taxon>Saccharolobus</taxon>
    </lineage>
</organism>
<proteinExistence type="predicted"/>
<evidence type="ECO:0000256" key="4">
    <source>
        <dbReference type="ARBA" id="ARBA00023136"/>
    </source>
</evidence>
<evidence type="ECO:0000313" key="6">
    <source>
        <dbReference type="EMBL" id="QXJ32769.1"/>
    </source>
</evidence>
<keyword evidence="3 5" id="KW-1133">Transmembrane helix</keyword>
<keyword evidence="4 5" id="KW-0472">Membrane</keyword>
<feature type="transmembrane region" description="Helical" evidence="5">
    <location>
        <begin position="144"/>
        <end position="166"/>
    </location>
</feature>
<dbReference type="Proteomes" id="UP000693941">
    <property type="component" value="Chromosome"/>
</dbReference>
<accession>A0A8F5BWQ8</accession>
<dbReference type="InterPro" id="IPR052962">
    <property type="entry name" value="AA_Transporter_AGT"/>
</dbReference>
<dbReference type="PANTHER" id="PTHR47547:SF1">
    <property type="entry name" value="ASPARTATE-PROTON SYMPORTER"/>
    <property type="match status" value="1"/>
</dbReference>
<evidence type="ECO:0000256" key="2">
    <source>
        <dbReference type="ARBA" id="ARBA00022692"/>
    </source>
</evidence>
<evidence type="ECO:0000256" key="1">
    <source>
        <dbReference type="ARBA" id="ARBA00004141"/>
    </source>
</evidence>
<dbReference type="PANTHER" id="PTHR47547">
    <property type="match status" value="1"/>
</dbReference>
<gene>
    <name evidence="6" type="ORF">J5U21_02420</name>
</gene>
<feature type="transmembrane region" description="Helical" evidence="5">
    <location>
        <begin position="96"/>
        <end position="124"/>
    </location>
</feature>
<reference evidence="6" key="1">
    <citation type="journal article" date="2021" name="Environ. Microbiol.">
        <title>New insights into the diversity and evolution of the archaeal mobilome from three complete genomes of Saccharolobus shibatae.</title>
        <authorList>
            <person name="Medvedeva S."/>
            <person name="Brandt D."/>
            <person name="Cvirkaite-Krupovic V."/>
            <person name="Liu Y."/>
            <person name="Severinov K."/>
            <person name="Ishino S."/>
            <person name="Ishino Y."/>
            <person name="Prangishvili D."/>
            <person name="Kalinowski J."/>
            <person name="Krupovic M."/>
        </authorList>
    </citation>
    <scope>NUCLEOTIDE SEQUENCE</scope>
    <source>
        <strain evidence="6">BEU9</strain>
    </source>
</reference>
<feature type="transmembrane region" description="Helical" evidence="5">
    <location>
        <begin position="21"/>
        <end position="42"/>
    </location>
</feature>
<feature type="transmembrane region" description="Helical" evidence="5">
    <location>
        <begin position="54"/>
        <end position="75"/>
    </location>
</feature>
<dbReference type="GO" id="GO:0022857">
    <property type="term" value="F:transmembrane transporter activity"/>
    <property type="evidence" value="ECO:0007669"/>
    <property type="project" value="InterPro"/>
</dbReference>
<name>A0A8F5BWQ8_9CREN</name>
<evidence type="ECO:0000256" key="5">
    <source>
        <dbReference type="SAM" id="Phobius"/>
    </source>
</evidence>
<evidence type="ECO:0000313" key="7">
    <source>
        <dbReference type="Proteomes" id="UP000693941"/>
    </source>
</evidence>
<dbReference type="InterPro" id="IPR002293">
    <property type="entry name" value="AA/rel_permease1"/>
</dbReference>
<evidence type="ECO:0000256" key="3">
    <source>
        <dbReference type="ARBA" id="ARBA00022989"/>
    </source>
</evidence>
<dbReference type="GO" id="GO:0016020">
    <property type="term" value="C:membrane"/>
    <property type="evidence" value="ECO:0007669"/>
    <property type="project" value="UniProtKB-SubCell"/>
</dbReference>
<protein>
    <recommendedName>
        <fullName evidence="8">Amino acid permease</fullName>
    </recommendedName>
</protein>
<evidence type="ECO:0008006" key="8">
    <source>
        <dbReference type="Google" id="ProtNLM"/>
    </source>
</evidence>
<dbReference type="AlphaFoldDB" id="A0A8F5BWQ8"/>
<comment type="subcellular location">
    <subcellularLocation>
        <location evidence="1">Membrane</location>
        <topology evidence="1">Multi-pass membrane protein</topology>
    </subcellularLocation>
</comment>
<keyword evidence="2 5" id="KW-0812">Transmembrane</keyword>
<dbReference type="EMBL" id="CP077715">
    <property type="protein sequence ID" value="QXJ32769.1"/>
    <property type="molecule type" value="Genomic_DNA"/>
</dbReference>